<evidence type="ECO:0000313" key="1">
    <source>
        <dbReference type="EMBL" id="SOD99245.1"/>
    </source>
</evidence>
<dbReference type="Proteomes" id="UP000219621">
    <property type="component" value="Unassembled WGS sequence"/>
</dbReference>
<proteinExistence type="predicted"/>
<reference evidence="1 2" key="1">
    <citation type="submission" date="2017-09" db="EMBL/GenBank/DDBJ databases">
        <authorList>
            <person name="Ehlers B."/>
            <person name="Leendertz F.H."/>
        </authorList>
    </citation>
    <scope>NUCLEOTIDE SEQUENCE [LARGE SCALE GENOMIC DNA]</scope>
    <source>
        <strain evidence="1 2">USBA 140</strain>
    </source>
</reference>
<accession>A0A286GUM9</accession>
<gene>
    <name evidence="1" type="ORF">SAMN05421508_108269</name>
</gene>
<protein>
    <submittedName>
        <fullName evidence="1">Uncharacterized protein</fullName>
    </submittedName>
</protein>
<dbReference type="OrthoDB" id="7357608at2"/>
<name>A0A286GUM9_9PROT</name>
<dbReference type="EMBL" id="OCNJ01000008">
    <property type="protein sequence ID" value="SOD99245.1"/>
    <property type="molecule type" value="Genomic_DNA"/>
</dbReference>
<sequence length="233" mass="25807">MGDFDTRDLDASTGRMRRVLTLIHDKAPSEQIDPELDEMERGAAALVLRFEASVLSRLAMSLTAVEGGIPLKTDTLLGKWEQVDHVNAVLLDVLKFARRLKSQVKEARLRGRITRFIDVTEKVLADKKRIGSRFREEVKRLGAADTGSAPERQSAILYMAALSRRGVEPKLLDLALEDGIVTPIVGAVPPRHIAEDSAKLLAFEDGIHDEVERAAPHLMGRTVIWWMNADAPA</sequence>
<dbReference type="RefSeq" id="WP_141415194.1">
    <property type="nucleotide sequence ID" value="NZ_OCNJ01000008.1"/>
</dbReference>
<evidence type="ECO:0000313" key="2">
    <source>
        <dbReference type="Proteomes" id="UP000219621"/>
    </source>
</evidence>
<dbReference type="AlphaFoldDB" id="A0A286GUM9"/>
<keyword evidence="2" id="KW-1185">Reference proteome</keyword>
<organism evidence="1 2">
    <name type="scientific">Caenispirillum bisanense</name>
    <dbReference type="NCBI Taxonomy" id="414052"/>
    <lineage>
        <taxon>Bacteria</taxon>
        <taxon>Pseudomonadati</taxon>
        <taxon>Pseudomonadota</taxon>
        <taxon>Alphaproteobacteria</taxon>
        <taxon>Rhodospirillales</taxon>
        <taxon>Novispirillaceae</taxon>
        <taxon>Caenispirillum</taxon>
    </lineage>
</organism>